<evidence type="ECO:0000313" key="3">
    <source>
        <dbReference type="EnsemblMetazoa" id="PPA41931.1"/>
    </source>
</evidence>
<evidence type="ECO:0000259" key="2">
    <source>
        <dbReference type="Pfam" id="PF03372"/>
    </source>
</evidence>
<dbReference type="AlphaFoldDB" id="A0A2A6C1S9"/>
<dbReference type="OrthoDB" id="5873437at2759"/>
<gene>
    <name evidence="3" type="primary">WBGene00280300</name>
</gene>
<organism evidence="3 4">
    <name type="scientific">Pristionchus pacificus</name>
    <name type="common">Parasitic nematode worm</name>
    <dbReference type="NCBI Taxonomy" id="54126"/>
    <lineage>
        <taxon>Eukaryota</taxon>
        <taxon>Metazoa</taxon>
        <taxon>Ecdysozoa</taxon>
        <taxon>Nematoda</taxon>
        <taxon>Chromadorea</taxon>
        <taxon>Rhabditida</taxon>
        <taxon>Rhabditina</taxon>
        <taxon>Diplogasteromorpha</taxon>
        <taxon>Diplogasteroidea</taxon>
        <taxon>Neodiplogasteridae</taxon>
        <taxon>Pristionchus</taxon>
    </lineage>
</organism>
<dbReference type="EnsemblMetazoa" id="PPA41931.1">
    <property type="protein sequence ID" value="PPA41931.1"/>
    <property type="gene ID" value="WBGene00280300"/>
</dbReference>
<keyword evidence="4" id="KW-1185">Reference proteome</keyword>
<dbReference type="SUPFAM" id="SSF56219">
    <property type="entry name" value="DNase I-like"/>
    <property type="match status" value="1"/>
</dbReference>
<dbReference type="GO" id="GO:0003824">
    <property type="term" value="F:catalytic activity"/>
    <property type="evidence" value="ECO:0007669"/>
    <property type="project" value="InterPro"/>
</dbReference>
<feature type="compositionally biased region" description="Low complexity" evidence="1">
    <location>
        <begin position="842"/>
        <end position="864"/>
    </location>
</feature>
<name>A0A2A6C1S9_PRIPA</name>
<accession>A0A8R1UY50</accession>
<proteinExistence type="predicted"/>
<feature type="domain" description="Endonuclease/exonuclease/phosphatase" evidence="2">
    <location>
        <begin position="4"/>
        <end position="166"/>
    </location>
</feature>
<evidence type="ECO:0000256" key="1">
    <source>
        <dbReference type="SAM" id="MobiDB-lite"/>
    </source>
</evidence>
<feature type="compositionally biased region" description="Basic and acidic residues" evidence="1">
    <location>
        <begin position="631"/>
        <end position="641"/>
    </location>
</feature>
<reference evidence="4" key="1">
    <citation type="journal article" date="2008" name="Nat. Genet.">
        <title>The Pristionchus pacificus genome provides a unique perspective on nematode lifestyle and parasitism.</title>
        <authorList>
            <person name="Dieterich C."/>
            <person name="Clifton S.W."/>
            <person name="Schuster L.N."/>
            <person name="Chinwalla A."/>
            <person name="Delehaunty K."/>
            <person name="Dinkelacker I."/>
            <person name="Fulton L."/>
            <person name="Fulton R."/>
            <person name="Godfrey J."/>
            <person name="Minx P."/>
            <person name="Mitreva M."/>
            <person name="Roeseler W."/>
            <person name="Tian H."/>
            <person name="Witte H."/>
            <person name="Yang S.P."/>
            <person name="Wilson R.K."/>
            <person name="Sommer R.J."/>
        </authorList>
    </citation>
    <scope>NUCLEOTIDE SEQUENCE [LARGE SCALE GENOMIC DNA]</scope>
    <source>
        <strain evidence="4">PS312</strain>
    </source>
</reference>
<feature type="region of interest" description="Disordered" evidence="1">
    <location>
        <begin position="901"/>
        <end position="957"/>
    </location>
</feature>
<accession>A0A2A6C1S9</accession>
<reference evidence="3" key="2">
    <citation type="submission" date="2022-06" db="UniProtKB">
        <authorList>
            <consortium name="EnsemblMetazoa"/>
        </authorList>
    </citation>
    <scope>IDENTIFICATION</scope>
    <source>
        <strain evidence="3">PS312</strain>
    </source>
</reference>
<sequence>MVSQPHIVFLTETWLSNKIPSSLIIGALPYTILRFDRSSRGGGVAIIIRDYLSYSTVTLPSSEHEITCIDLFHQSAYIRLCVVYRPPTYSLSKSESLLTCLSDIHASSPHPIVIIGDFNSDSLCTHPTPIDRLFLDFLISVDLSHCHMFPTRGNRCIDWIIGNDPSLIKTITIVPPFPSCDHSGLSFSLSSPQSPSLPSQIRDFTRVDYSAFSNYLLSIDWFSLFCDCPDIDSIYSAFSSAIHSAIDLFVPYRTPRPPSLSYPPHIRRLIKHRDALFSKVHLPSVRILFDQCSKKLLFEIDKWTRYSTRKKLSRVNDLYRHISSLTKPKLSIPELVSPQNLPVFDIISKANLLASEFASHFTLDDGCLPSLSSSRVPPSLSLFTFFPHEVYKSLRKLSPTGSTGAQVRSDLKNSSSIKMRAQKATSKMFLLLKALPFNCPSILIRSYKAYVLPLLDFASPFWNPHYLSDIDTLEKVQRTFTRQLFYRCFPSPDYPLSLPSYSDRIKTLGLRALTERRVIGDLCMTHMIMNGFTIIPRSLFYVYKPLRDRTSSFGINIELTTSTPRYHSFPVRTSRWYSQLPDSIRTAPNIRVFKLSLLGRLCPEDLVVRVQVQVPLLSQDTPLALSTRSPVPKEDPREPRPDPMTPSSGAGPATVSLLYPIVESEITCTLCASSQPPIHRIYKDKGGLAKHINLIHGGTKLDLECRTSRRMISFAFRQTRAPTFYESRVVPGRSRRACPSAIPLPFPIAEDDLFCLPCSKESPPTHRKYCDKSTLAKHLKLYHDSATITFVCRGCGHEESEMRKMTKHRVSSPQCQAVLAPVSQPTQPDPSGRPVPQRRPRVPTGRTVPLRIQTTTVPSTTVPSAQVPRSTHQTTVPMVPLVPAIPPATVPLAQPIVSPTHSPVPATVPTGSPTVQPSTPPRSPDAAADKSHRRPPIDSPSGPDYSDASTCPSPPSDHIHCSFDNDTDCIERANEIKRAKYTPVIEKYKEQGYTVEFRPLVVTALGRWWRGSCDALKSLKISPRYAELLRKLLVTDAIRGSRNVCVTHMTGVAQKGTYTASQEGPLFPLMAG</sequence>
<dbReference type="InterPro" id="IPR005135">
    <property type="entry name" value="Endo/exonuclease/phosphatase"/>
</dbReference>
<dbReference type="PANTHER" id="PTHR47510">
    <property type="entry name" value="REVERSE TRANSCRIPTASE DOMAIN-CONTAINING PROTEIN"/>
    <property type="match status" value="1"/>
</dbReference>
<evidence type="ECO:0000313" key="4">
    <source>
        <dbReference type="Proteomes" id="UP000005239"/>
    </source>
</evidence>
<dbReference type="Proteomes" id="UP000005239">
    <property type="component" value="Unassembled WGS sequence"/>
</dbReference>
<protein>
    <recommendedName>
        <fullName evidence="2">Endonuclease/exonuclease/phosphatase domain-containing protein</fullName>
    </recommendedName>
</protein>
<dbReference type="Pfam" id="PF03372">
    <property type="entry name" value="Exo_endo_phos"/>
    <property type="match status" value="1"/>
</dbReference>
<feature type="region of interest" description="Disordered" evidence="1">
    <location>
        <begin position="624"/>
        <end position="651"/>
    </location>
</feature>
<dbReference type="Gene3D" id="3.60.10.10">
    <property type="entry name" value="Endonuclease/exonuclease/phosphatase"/>
    <property type="match status" value="1"/>
</dbReference>
<dbReference type="InterPro" id="IPR036691">
    <property type="entry name" value="Endo/exonu/phosph_ase_sf"/>
</dbReference>
<feature type="region of interest" description="Disordered" evidence="1">
    <location>
        <begin position="819"/>
        <end position="874"/>
    </location>
</feature>
<dbReference type="PANTHER" id="PTHR47510:SF3">
    <property type="entry name" value="ENDO_EXONUCLEASE_PHOSPHATASE DOMAIN-CONTAINING PROTEIN"/>
    <property type="match status" value="1"/>
</dbReference>